<evidence type="ECO:0000313" key="1">
    <source>
        <dbReference type="EMBL" id="KAI3699365.1"/>
    </source>
</evidence>
<sequence length="428" mass="48225">MKDLDLLAKCFSIFKTTGIGECSVIYIGGLSVLLRFENAKVANAFLNEHKESWSHWFAWLNMWDSTMRATFRAVWIKVYGVPPLLWSSQVFHFIAQHFGRVLIPFECNHDSNNMSFGRLCLLSSKMENLNANSLMINWKNNVFKICIQEDGDWTPPFLNDYKKFEMGSEVDSDGDVYDKINLNQDDENSEDSDDDIRSTYGPYSSNEDVVVPDSTVRGGMVPDKNYSRLDGGSKNEAEQNFLENSDNVIYHADKVEGLNEKTNSSFEENNNERHVMGNNDNCHSDLGNPNGLGSINGPLEKIRLKPNTNVSKELPNLELPDLNDPMNHSECTTHRKGHNRPKSVKFIDIIRASNQNKKGKKSKGTHERNCSDASSSETWHSSTNSIGSTSIEIEKTIEVGCSLGFQLQGAEDSIRRVIIGEGEDKFSQ</sequence>
<organism evidence="1 2">
    <name type="scientific">Cichorium intybus</name>
    <name type="common">Chicory</name>
    <dbReference type="NCBI Taxonomy" id="13427"/>
    <lineage>
        <taxon>Eukaryota</taxon>
        <taxon>Viridiplantae</taxon>
        <taxon>Streptophyta</taxon>
        <taxon>Embryophyta</taxon>
        <taxon>Tracheophyta</taxon>
        <taxon>Spermatophyta</taxon>
        <taxon>Magnoliopsida</taxon>
        <taxon>eudicotyledons</taxon>
        <taxon>Gunneridae</taxon>
        <taxon>Pentapetalae</taxon>
        <taxon>asterids</taxon>
        <taxon>campanulids</taxon>
        <taxon>Asterales</taxon>
        <taxon>Asteraceae</taxon>
        <taxon>Cichorioideae</taxon>
        <taxon>Cichorieae</taxon>
        <taxon>Cichoriinae</taxon>
        <taxon>Cichorium</taxon>
    </lineage>
</organism>
<protein>
    <submittedName>
        <fullName evidence="1">Uncharacterized protein</fullName>
    </submittedName>
</protein>
<proteinExistence type="predicted"/>
<reference evidence="2" key="1">
    <citation type="journal article" date="2022" name="Mol. Ecol. Resour.">
        <title>The genomes of chicory, endive, great burdock and yacon provide insights into Asteraceae palaeo-polyploidization history and plant inulin production.</title>
        <authorList>
            <person name="Fan W."/>
            <person name="Wang S."/>
            <person name="Wang H."/>
            <person name="Wang A."/>
            <person name="Jiang F."/>
            <person name="Liu H."/>
            <person name="Zhao H."/>
            <person name="Xu D."/>
            <person name="Zhang Y."/>
        </authorList>
    </citation>
    <scope>NUCLEOTIDE SEQUENCE [LARGE SCALE GENOMIC DNA]</scope>
    <source>
        <strain evidence="2">cv. Punajuju</strain>
    </source>
</reference>
<comment type="caution">
    <text evidence="1">The sequence shown here is derived from an EMBL/GenBank/DDBJ whole genome shotgun (WGS) entry which is preliminary data.</text>
</comment>
<reference evidence="1 2" key="2">
    <citation type="journal article" date="2022" name="Mol. Ecol. Resour.">
        <title>The genomes of chicory, endive, great burdock and yacon provide insights into Asteraceae paleo-polyploidization history and plant inulin production.</title>
        <authorList>
            <person name="Fan W."/>
            <person name="Wang S."/>
            <person name="Wang H."/>
            <person name="Wang A."/>
            <person name="Jiang F."/>
            <person name="Liu H."/>
            <person name="Zhao H."/>
            <person name="Xu D."/>
            <person name="Zhang Y."/>
        </authorList>
    </citation>
    <scope>NUCLEOTIDE SEQUENCE [LARGE SCALE GENOMIC DNA]</scope>
    <source>
        <strain evidence="2">cv. Punajuju</strain>
        <tissue evidence="1">Leaves</tissue>
    </source>
</reference>
<dbReference type="EMBL" id="CM042016">
    <property type="protein sequence ID" value="KAI3699365.1"/>
    <property type="molecule type" value="Genomic_DNA"/>
</dbReference>
<name>A0ACB8ZNW3_CICIN</name>
<evidence type="ECO:0000313" key="2">
    <source>
        <dbReference type="Proteomes" id="UP001055811"/>
    </source>
</evidence>
<accession>A0ACB8ZNW3</accession>
<dbReference type="Proteomes" id="UP001055811">
    <property type="component" value="Linkage Group LG08"/>
</dbReference>
<keyword evidence="2" id="KW-1185">Reference proteome</keyword>
<gene>
    <name evidence="1" type="ORF">L2E82_43625</name>
</gene>